<dbReference type="OrthoDB" id="10252077at2759"/>
<dbReference type="OMA" id="QPFYTSV"/>
<keyword evidence="2" id="KW-1185">Reference proteome</keyword>
<dbReference type="RefSeq" id="XP_009054748.1">
    <property type="nucleotide sequence ID" value="XM_009056500.1"/>
</dbReference>
<dbReference type="Pfam" id="PF15019">
    <property type="entry name" value="C9orf72-like"/>
    <property type="match status" value="1"/>
</dbReference>
<dbReference type="CTD" id="20248878"/>
<dbReference type="PANTHER" id="PTHR31855">
    <property type="entry name" value="GUANINE NUCLEOTIDE EXCHANGE C9ORF72"/>
    <property type="match status" value="1"/>
</dbReference>
<dbReference type="EMBL" id="KB201802">
    <property type="protein sequence ID" value="ESO94464.1"/>
    <property type="molecule type" value="Genomic_DNA"/>
</dbReference>
<dbReference type="KEGG" id="lgi:LOTGIDRAFT_232306"/>
<dbReference type="GeneID" id="20248878"/>
<dbReference type="STRING" id="225164.V4BZ99"/>
<protein>
    <submittedName>
        <fullName evidence="1">Uncharacterized protein</fullName>
    </submittedName>
</protein>
<evidence type="ECO:0000313" key="2">
    <source>
        <dbReference type="Proteomes" id="UP000030746"/>
    </source>
</evidence>
<dbReference type="GO" id="GO:0005776">
    <property type="term" value="C:autophagosome"/>
    <property type="evidence" value="ECO:0007669"/>
    <property type="project" value="TreeGrafter"/>
</dbReference>
<dbReference type="AlphaFoldDB" id="V4BZ99"/>
<organism evidence="1 2">
    <name type="scientific">Lottia gigantea</name>
    <name type="common">Giant owl limpet</name>
    <dbReference type="NCBI Taxonomy" id="225164"/>
    <lineage>
        <taxon>Eukaryota</taxon>
        <taxon>Metazoa</taxon>
        <taxon>Spiralia</taxon>
        <taxon>Lophotrochozoa</taxon>
        <taxon>Mollusca</taxon>
        <taxon>Gastropoda</taxon>
        <taxon>Patellogastropoda</taxon>
        <taxon>Lottioidea</taxon>
        <taxon>Lottiidae</taxon>
        <taxon>Lottia</taxon>
    </lineage>
</organism>
<evidence type="ECO:0000313" key="1">
    <source>
        <dbReference type="EMBL" id="ESO94464.1"/>
    </source>
</evidence>
<dbReference type="GO" id="GO:0005768">
    <property type="term" value="C:endosome"/>
    <property type="evidence" value="ECO:0007669"/>
    <property type="project" value="TreeGrafter"/>
</dbReference>
<sequence>MDISKASRRLKLTTRNEDTGIMKFTSSNQNMDDKMFQDGTPLSPSSVFTTSELKYIPNCFLSAILYCHWDNILGPRLYHVWKIENCDTPPVDILRFLSGQILSGEICRELDSGNIDFKFYVMPDKDVVVSSFVFSAKLDNDLAIQSIGLVLPYCNLHLYLKYHQLLQLCLRRMISKLRILMNKASLSENVLNEFSAWLTMCFEMFSSLTEAGLPQQPRLSDTAFCPLHNLEPEFLYRCITSHLMTFGRSLVVGKLAERVNLVISTLAVFNSDRERACSRLVLEDKPWTFHHDLCVQGLIKSKNGAIVLPMREILCSQYPTTIIDVQNRDVKQSPYSQEHKVRNYEVLRDELICLHYNQIDEHDVICSMFQKAQYNSTLVSNLLEEISKLSADCGIRIAHIQQFIRYLNRKALSLIKYVETETLKGSIPLKGGLKKLRQDLSLTIEGDFRIVIATAEKLKPGIFQFLMGDGKEIDYQSHPLGEII</sequence>
<gene>
    <name evidence="1" type="ORF">LOTGIDRAFT_232306</name>
</gene>
<name>V4BZ99_LOTGI</name>
<dbReference type="GO" id="GO:0006897">
    <property type="term" value="P:endocytosis"/>
    <property type="evidence" value="ECO:0007669"/>
    <property type="project" value="TreeGrafter"/>
</dbReference>
<dbReference type="Proteomes" id="UP000030746">
    <property type="component" value="Unassembled WGS sequence"/>
</dbReference>
<dbReference type="PANTHER" id="PTHR31855:SF2">
    <property type="entry name" value="GUANINE NUCLEOTIDE EXCHANGE FACTOR C9ORF72"/>
    <property type="match status" value="1"/>
</dbReference>
<dbReference type="InterPro" id="IPR027819">
    <property type="entry name" value="C9orf72"/>
</dbReference>
<dbReference type="PROSITE" id="PS51835">
    <property type="entry name" value="DENN_C9ORF72"/>
    <property type="match status" value="1"/>
</dbReference>
<proteinExistence type="predicted"/>
<reference evidence="1 2" key="1">
    <citation type="journal article" date="2013" name="Nature">
        <title>Insights into bilaterian evolution from three spiralian genomes.</title>
        <authorList>
            <person name="Simakov O."/>
            <person name="Marletaz F."/>
            <person name="Cho S.J."/>
            <person name="Edsinger-Gonzales E."/>
            <person name="Havlak P."/>
            <person name="Hellsten U."/>
            <person name="Kuo D.H."/>
            <person name="Larsson T."/>
            <person name="Lv J."/>
            <person name="Arendt D."/>
            <person name="Savage R."/>
            <person name="Osoegawa K."/>
            <person name="de Jong P."/>
            <person name="Grimwood J."/>
            <person name="Chapman J.A."/>
            <person name="Shapiro H."/>
            <person name="Aerts A."/>
            <person name="Otillar R.P."/>
            <person name="Terry A.Y."/>
            <person name="Boore J.L."/>
            <person name="Grigoriev I.V."/>
            <person name="Lindberg D.R."/>
            <person name="Seaver E.C."/>
            <person name="Weisblat D.A."/>
            <person name="Putnam N.H."/>
            <person name="Rokhsar D.S."/>
        </authorList>
    </citation>
    <scope>NUCLEOTIDE SEQUENCE [LARGE SCALE GENOMIC DNA]</scope>
</reference>
<dbReference type="HOGENOM" id="CLU_047573_0_0_1"/>
<dbReference type="GO" id="GO:0005085">
    <property type="term" value="F:guanyl-nucleotide exchange factor activity"/>
    <property type="evidence" value="ECO:0007669"/>
    <property type="project" value="InterPro"/>
</dbReference>
<dbReference type="GO" id="GO:0006914">
    <property type="term" value="P:autophagy"/>
    <property type="evidence" value="ECO:0007669"/>
    <property type="project" value="TreeGrafter"/>
</dbReference>
<accession>V4BZ99</accession>